<accession>A0A0F9F849</accession>
<comment type="caution">
    <text evidence="2">The sequence shown here is derived from an EMBL/GenBank/DDBJ whole genome shotgun (WGS) entry which is preliminary data.</text>
</comment>
<dbReference type="PANTHER" id="PTHR30038">
    <property type="entry name" value="ALDEHYDE FERREDOXIN OXIDOREDUCTASE"/>
    <property type="match status" value="1"/>
</dbReference>
<dbReference type="Pfam" id="PF02730">
    <property type="entry name" value="AFOR_N"/>
    <property type="match status" value="1"/>
</dbReference>
<dbReference type="InterPro" id="IPR013983">
    <property type="entry name" value="Ald_Fedxn_OxRdtase_N"/>
</dbReference>
<dbReference type="InterPro" id="IPR036503">
    <property type="entry name" value="Ald_Fedxn_OxRdtase_N_sf"/>
</dbReference>
<dbReference type="AlphaFoldDB" id="A0A0F9F849"/>
<evidence type="ECO:0000259" key="1">
    <source>
        <dbReference type="SMART" id="SM00790"/>
    </source>
</evidence>
<name>A0A0F9F849_9ZZZZ</name>
<dbReference type="PANTHER" id="PTHR30038:SF0">
    <property type="entry name" value="TUNGSTEN-CONTAINING ALDEHYDE FERREDOXIN OXIDOREDUCTASE"/>
    <property type="match status" value="1"/>
</dbReference>
<feature type="domain" description="Aldehyde ferredoxin oxidoreductase N-terminal" evidence="1">
    <location>
        <begin position="4"/>
        <end position="207"/>
    </location>
</feature>
<dbReference type="SUPFAM" id="SSF48310">
    <property type="entry name" value="Aldehyde ferredoxin oxidoreductase, C-terminal domains"/>
    <property type="match status" value="1"/>
</dbReference>
<sequence length="279" mass="30794">MKGYWGKILHIDLADEKFTVEEPEEAFYRKYIGGACMGAFYLMKYMDAAVDPYAPENLLVFSLSSMTGAPISGNARHCVTSKSPLTGTIASSEGGGYWAPELKFSGYDALVIKGKAKNPVYVWIHNGEYELRDASSIWGSITGEAQDAIRKELGDNKVRVALIGPAGEKLVRYAGIVNELKHFNGRNGMGAVMGSKNLKAVAVRGTMKPEFHDLETIRDMAKIAVDKVNNDEFFSLFKKHGTTLNVEWNSPAGGLPTKNWTAGTFEEQDKLRGKTYYKK</sequence>
<dbReference type="InterPro" id="IPR036021">
    <property type="entry name" value="Tungsten_al_ferr_oxy-like_C"/>
</dbReference>
<proteinExistence type="predicted"/>
<feature type="non-terminal residue" evidence="2">
    <location>
        <position position="279"/>
    </location>
</feature>
<dbReference type="GO" id="GO:0009055">
    <property type="term" value="F:electron transfer activity"/>
    <property type="evidence" value="ECO:0007669"/>
    <property type="project" value="InterPro"/>
</dbReference>
<evidence type="ECO:0000313" key="2">
    <source>
        <dbReference type="EMBL" id="KKL74681.1"/>
    </source>
</evidence>
<dbReference type="SMART" id="SM00790">
    <property type="entry name" value="AFOR_N"/>
    <property type="match status" value="1"/>
</dbReference>
<dbReference type="GO" id="GO:0016625">
    <property type="term" value="F:oxidoreductase activity, acting on the aldehyde or oxo group of donors, iron-sulfur protein as acceptor"/>
    <property type="evidence" value="ECO:0007669"/>
    <property type="project" value="InterPro"/>
</dbReference>
<dbReference type="SUPFAM" id="SSF56228">
    <property type="entry name" value="Aldehyde ferredoxin oxidoreductase, N-terminal domain"/>
    <property type="match status" value="1"/>
</dbReference>
<gene>
    <name evidence="2" type="ORF">LCGC14_2062440</name>
</gene>
<dbReference type="EMBL" id="LAZR01024573">
    <property type="protein sequence ID" value="KKL74681.1"/>
    <property type="molecule type" value="Genomic_DNA"/>
</dbReference>
<organism evidence="2">
    <name type="scientific">marine sediment metagenome</name>
    <dbReference type="NCBI Taxonomy" id="412755"/>
    <lineage>
        <taxon>unclassified sequences</taxon>
        <taxon>metagenomes</taxon>
        <taxon>ecological metagenomes</taxon>
    </lineage>
</organism>
<dbReference type="Gene3D" id="3.60.9.10">
    <property type="entry name" value="Aldehyde ferredoxin oxidoreductase, N-terminal domain"/>
    <property type="match status" value="1"/>
</dbReference>
<dbReference type="GO" id="GO:0051536">
    <property type="term" value="F:iron-sulfur cluster binding"/>
    <property type="evidence" value="ECO:0007669"/>
    <property type="project" value="InterPro"/>
</dbReference>
<reference evidence="2" key="1">
    <citation type="journal article" date="2015" name="Nature">
        <title>Complex archaea that bridge the gap between prokaryotes and eukaryotes.</title>
        <authorList>
            <person name="Spang A."/>
            <person name="Saw J.H."/>
            <person name="Jorgensen S.L."/>
            <person name="Zaremba-Niedzwiedzka K."/>
            <person name="Martijn J."/>
            <person name="Lind A.E."/>
            <person name="van Eijk R."/>
            <person name="Schleper C."/>
            <person name="Guy L."/>
            <person name="Ettema T.J."/>
        </authorList>
    </citation>
    <scope>NUCLEOTIDE SEQUENCE</scope>
</reference>
<dbReference type="InterPro" id="IPR051919">
    <property type="entry name" value="W-dependent_AOR"/>
</dbReference>
<protein>
    <recommendedName>
        <fullName evidence="1">Aldehyde ferredoxin oxidoreductase N-terminal domain-containing protein</fullName>
    </recommendedName>
</protein>